<feature type="compositionally biased region" description="Polar residues" evidence="5">
    <location>
        <begin position="177"/>
        <end position="195"/>
    </location>
</feature>
<dbReference type="SUPFAM" id="SSF46689">
    <property type="entry name" value="Homeodomain-like"/>
    <property type="match status" value="1"/>
</dbReference>
<dbReference type="InterPro" id="IPR044841">
    <property type="entry name" value="LUX/BOA-like"/>
</dbReference>
<dbReference type="InterPro" id="IPR017930">
    <property type="entry name" value="Myb_dom"/>
</dbReference>
<keyword evidence="8" id="KW-1185">Reference proteome</keyword>
<dbReference type="PANTHER" id="PTHR31442:SF29">
    <property type="entry name" value="HOMEODOMAIN-LIKE SUPERFAMILY PROTEIN"/>
    <property type="match status" value="1"/>
</dbReference>
<dbReference type="InterPro" id="IPR001005">
    <property type="entry name" value="SANT/Myb"/>
</dbReference>
<sequence>MGTMEVIPDEKSSQSNGNKEIYILVVDDDLKCYAMVAEMNQHYTTYEGMYSIPYFEFDQSLLAPYRVNATRFVFLELHIGVAREVLETMEKRKDKFELVLTNVYRLESCGREIIRYINKQFNLPAILMYPDNMKIASNGEEHSINGNVVYSFSKDKLNEIWQIAFENVKDKTMVQVSSQKTSMSSEDTNSPSISESLRVHQKRRREENRNKIERTRRGKDNSSMKKKPRMVWTKEMHDLFEKAIELLGQDEAVPKKIVKIMDVPGLTRENVSSHLQKYRDSRKRDEDDTSKESRHKGSFSLPLGSISILDSLQRNPFLKEQSYATPFQHRPYLLNYQMDTPYLNKRHIPLGTVSETNNYSDLGSSGNRSQDSLEHSQHMYIPREQDFTLYDQTKNVGDFIGLKLANDGKSIEFGKSKVFHSGTTEFNVLEPASSMNQNMILNQYPSPSISQQLSPMTAFMSHNQLNTTPDQNLSALFDCISQEPSLLENSPNEQDSKPILRPTNENQAVQYSSELPSTANKDDFQCTSTSGHSILQQKPAMQFLETFKNDQGTSALLSDQDMDWNEVWPLPLPQTPQQMNDFVDFVNKEKMENMLLQVNLDDLNFEQIFENDESIM</sequence>
<feature type="domain" description="HTH myb-type" evidence="6">
    <location>
        <begin position="224"/>
        <end position="283"/>
    </location>
</feature>
<dbReference type="GO" id="GO:0003700">
    <property type="term" value="F:DNA-binding transcription factor activity"/>
    <property type="evidence" value="ECO:0007669"/>
    <property type="project" value="InterPro"/>
</dbReference>
<dbReference type="AlphaFoldDB" id="A0AAD1Z975"/>
<organism evidence="7 8">
    <name type="scientific">Fraxinus pennsylvanica</name>
    <dbReference type="NCBI Taxonomy" id="56036"/>
    <lineage>
        <taxon>Eukaryota</taxon>
        <taxon>Viridiplantae</taxon>
        <taxon>Streptophyta</taxon>
        <taxon>Embryophyta</taxon>
        <taxon>Tracheophyta</taxon>
        <taxon>Spermatophyta</taxon>
        <taxon>Magnoliopsida</taxon>
        <taxon>eudicotyledons</taxon>
        <taxon>Gunneridae</taxon>
        <taxon>Pentapetalae</taxon>
        <taxon>asterids</taxon>
        <taxon>lamiids</taxon>
        <taxon>Lamiales</taxon>
        <taxon>Oleaceae</taxon>
        <taxon>Oleeae</taxon>
        <taxon>Fraxinus</taxon>
    </lineage>
</organism>
<dbReference type="FunFam" id="1.10.10.60:FF:000007">
    <property type="entry name" value="Two-component response regulator"/>
    <property type="match status" value="1"/>
</dbReference>
<dbReference type="EMBL" id="OU503042">
    <property type="protein sequence ID" value="CAI9765215.1"/>
    <property type="molecule type" value="Genomic_DNA"/>
</dbReference>
<dbReference type="PROSITE" id="PS51294">
    <property type="entry name" value="HTH_MYB"/>
    <property type="match status" value="1"/>
</dbReference>
<keyword evidence="2" id="KW-0805">Transcription regulation</keyword>
<dbReference type="GO" id="GO:0005634">
    <property type="term" value="C:nucleus"/>
    <property type="evidence" value="ECO:0007669"/>
    <property type="project" value="UniProtKB-SubCell"/>
</dbReference>
<dbReference type="PANTHER" id="PTHR31442">
    <property type="entry name" value="HOMEODOMAIN-LIKE SUPERFAMILY PROTEIN-RELATED"/>
    <property type="match status" value="1"/>
</dbReference>
<keyword evidence="4" id="KW-0539">Nucleus</keyword>
<feature type="compositionally biased region" description="Basic and acidic residues" evidence="5">
    <location>
        <begin position="277"/>
        <end position="292"/>
    </location>
</feature>
<dbReference type="InterPro" id="IPR009057">
    <property type="entry name" value="Homeodomain-like_sf"/>
</dbReference>
<dbReference type="Proteomes" id="UP000834106">
    <property type="component" value="Chromosome 7"/>
</dbReference>
<feature type="compositionally biased region" description="Basic and acidic residues" evidence="5">
    <location>
        <begin position="204"/>
        <end position="223"/>
    </location>
</feature>
<reference evidence="7" key="1">
    <citation type="submission" date="2023-05" db="EMBL/GenBank/DDBJ databases">
        <authorList>
            <person name="Huff M."/>
        </authorList>
    </citation>
    <scope>NUCLEOTIDE SEQUENCE</scope>
</reference>
<evidence type="ECO:0000313" key="8">
    <source>
        <dbReference type="Proteomes" id="UP000834106"/>
    </source>
</evidence>
<protein>
    <recommendedName>
        <fullName evidence="6">HTH myb-type domain-containing protein</fullName>
    </recommendedName>
</protein>
<dbReference type="InterPro" id="IPR006447">
    <property type="entry name" value="Myb_dom_plants"/>
</dbReference>
<evidence type="ECO:0000256" key="3">
    <source>
        <dbReference type="ARBA" id="ARBA00023163"/>
    </source>
</evidence>
<gene>
    <name evidence="7" type="ORF">FPE_LOCUS12645</name>
</gene>
<evidence type="ECO:0000259" key="6">
    <source>
        <dbReference type="PROSITE" id="PS51294"/>
    </source>
</evidence>
<proteinExistence type="predicted"/>
<evidence type="ECO:0000256" key="4">
    <source>
        <dbReference type="ARBA" id="ARBA00023242"/>
    </source>
</evidence>
<evidence type="ECO:0000313" key="7">
    <source>
        <dbReference type="EMBL" id="CAI9765215.1"/>
    </source>
</evidence>
<keyword evidence="3" id="KW-0804">Transcription</keyword>
<evidence type="ECO:0000256" key="5">
    <source>
        <dbReference type="SAM" id="MobiDB-lite"/>
    </source>
</evidence>
<evidence type="ECO:0000256" key="1">
    <source>
        <dbReference type="ARBA" id="ARBA00004123"/>
    </source>
</evidence>
<accession>A0AAD1Z975</accession>
<dbReference type="NCBIfam" id="TIGR01557">
    <property type="entry name" value="myb_SHAQKYF"/>
    <property type="match status" value="1"/>
</dbReference>
<feature type="region of interest" description="Disordered" evidence="5">
    <location>
        <begin position="271"/>
        <end position="298"/>
    </location>
</feature>
<dbReference type="GO" id="GO:0003677">
    <property type="term" value="F:DNA binding"/>
    <property type="evidence" value="ECO:0007669"/>
    <property type="project" value="InterPro"/>
</dbReference>
<dbReference type="Pfam" id="PF00249">
    <property type="entry name" value="Myb_DNA-binding"/>
    <property type="match status" value="1"/>
</dbReference>
<feature type="region of interest" description="Disordered" evidence="5">
    <location>
        <begin position="177"/>
        <end position="229"/>
    </location>
</feature>
<dbReference type="Gene3D" id="1.10.10.60">
    <property type="entry name" value="Homeodomain-like"/>
    <property type="match status" value="1"/>
</dbReference>
<name>A0AAD1Z975_9LAMI</name>
<evidence type="ECO:0000256" key="2">
    <source>
        <dbReference type="ARBA" id="ARBA00023015"/>
    </source>
</evidence>
<comment type="subcellular location">
    <subcellularLocation>
        <location evidence="1">Nucleus</location>
    </subcellularLocation>
</comment>